<proteinExistence type="predicted"/>
<sequence>MEIPTLRDANSEKLFKRAKDFYSAKDYINALEIIEDLRFVQGNDRMFVNVVQGQIFKELAEKTENTDVKVAYLLGSVQCLSIAPGLSSLAAISLFILAQQLDSVVYYKKSVRKAKEALYNLTVNLKDPEITKREQKGMLSMIEIAESRIAESKTRGVVKNWEQKEDGDTRKSEPDFIKELMLYWAGLNVEIKRNFMKVSTAELTSYVEGLYGSEGVDALEQVLTFAREEGKWRFWMCRSCSNKFSSAEECKNHLEQQHHAKFLPNSTKHMPQRISKVWSRKISIGSWQPVDAAAAIELIKNRLEDVKAFAYENGWSKDWPLAADEERSKLLKEIQLLLVSFCDHKILSCSVRDWVVQFLVNHLEKLEVSKHILTDSRLVETPQSICFLECCELNQILEFLKNIKCERDDGTNLVCRAVDSFCGGTRVKEKIDFDPQFSVLLLDKRLLQCKISRFDDEGTINVFDPSVHYANAHAQGGYILSWLVDNSSEDESFRFPTPVRMHNLDIWVVVLKAVQFALQDVFKGASFPSFDFLNCMTVIREHKDLSDDIVMKSIDLLKLAVTNKVVRIDSKILLVESARINLLNNLTRLSVFDYRSYILRPMKELILDGIIYMENKAKLAAAEAELISEEKQEEEMKLPSKKKKNKSNKKNSTSMSSHLDKTVEHEHSVNFELESTSPSLKPAEEDTFSSERGLLEMTSKTTNQEETTKDMQSRPGEDSLSKHPCSAYEEATTRYNSILDMVLKAHCNLKVLKEDLVHNRQPFSDNQVPCALRDFFSAFVSEQIEYEGLYSYILSALLASLKEVHPMSNDAAEVVIAILEFWQCWKSPQRESLVTRLFTLEVYERMQCSKCRKMPNYPEQRSYGIVITADSIRDLKCAFGNIKFGDIIKVIRMEDKMLCDIKTRGCGKANFVRHTISSCPPIFTIVLEWEKNETEKEISETLKALDWEIDISRLYEGLEPNTNYRLVSVIGCGEEGEHICMAYKMNRWVSLRHEALTEEVVGIWKSVVRFCGERRVRPEILFYEAARLDR</sequence>
<dbReference type="OrthoDB" id="1056239at2759"/>
<dbReference type="GO" id="GO:0004843">
    <property type="term" value="F:cysteine-type deubiquitinase activity"/>
    <property type="evidence" value="ECO:0007669"/>
    <property type="project" value="InterPro"/>
</dbReference>
<dbReference type="PANTHER" id="PTHR22975">
    <property type="entry name" value="UBIQUITIN SPECIFIC PROTEINASE"/>
    <property type="match status" value="1"/>
</dbReference>
<keyword evidence="1" id="KW-0833">Ubl conjugation pathway</keyword>
<evidence type="ECO:0000256" key="2">
    <source>
        <dbReference type="ARBA" id="ARBA00022801"/>
    </source>
</evidence>
<evidence type="ECO:0000259" key="4">
    <source>
        <dbReference type="PROSITE" id="PS00028"/>
    </source>
</evidence>
<dbReference type="InterPro" id="IPR001394">
    <property type="entry name" value="Peptidase_C19_UCH"/>
</dbReference>
<dbReference type="Pfam" id="PF04780">
    <property type="entry name" value="DUF629"/>
    <property type="match status" value="1"/>
</dbReference>
<gene>
    <name evidence="5" type="ORF">ISN44_As07g011970</name>
</gene>
<protein>
    <recommendedName>
        <fullName evidence="4">C2H2-type domain-containing protein</fullName>
    </recommendedName>
</protein>
<dbReference type="InterPro" id="IPR052398">
    <property type="entry name" value="Ubiquitin_hydrolase_53/54"/>
</dbReference>
<dbReference type="PANTHER" id="PTHR22975:SF20">
    <property type="entry name" value="UBIQUITIN CARBOXYL-TERMINAL HYDROLASE-RELATED PROTEIN-RELATED"/>
    <property type="match status" value="1"/>
</dbReference>
<dbReference type="Pfam" id="PF00443">
    <property type="entry name" value="UCH"/>
    <property type="match status" value="1"/>
</dbReference>
<feature type="region of interest" description="Disordered" evidence="3">
    <location>
        <begin position="629"/>
        <end position="724"/>
    </location>
</feature>
<dbReference type="AlphaFoldDB" id="A0A8T2BN95"/>
<feature type="domain" description="C2H2-type" evidence="4">
    <location>
        <begin position="237"/>
        <end position="259"/>
    </location>
</feature>
<organism evidence="5 6">
    <name type="scientific">Arabidopsis suecica</name>
    <name type="common">Swedish thale-cress</name>
    <name type="synonym">Cardaminopsis suecica</name>
    <dbReference type="NCBI Taxonomy" id="45249"/>
    <lineage>
        <taxon>Eukaryota</taxon>
        <taxon>Viridiplantae</taxon>
        <taxon>Streptophyta</taxon>
        <taxon>Embryophyta</taxon>
        <taxon>Tracheophyta</taxon>
        <taxon>Spermatophyta</taxon>
        <taxon>Magnoliopsida</taxon>
        <taxon>eudicotyledons</taxon>
        <taxon>Gunneridae</taxon>
        <taxon>Pentapetalae</taxon>
        <taxon>rosids</taxon>
        <taxon>malvids</taxon>
        <taxon>Brassicales</taxon>
        <taxon>Brassicaceae</taxon>
        <taxon>Camelineae</taxon>
        <taxon>Arabidopsis</taxon>
    </lineage>
</organism>
<dbReference type="InterPro" id="IPR013087">
    <property type="entry name" value="Znf_C2H2_type"/>
</dbReference>
<dbReference type="InterPro" id="IPR006865">
    <property type="entry name" value="DUF629"/>
</dbReference>
<reference evidence="5 6" key="1">
    <citation type="submission" date="2020-12" db="EMBL/GenBank/DDBJ databases">
        <title>Concerted genomic and epigenomic changes stabilize Arabidopsis allopolyploids.</title>
        <authorList>
            <person name="Chen Z."/>
        </authorList>
    </citation>
    <scope>NUCLEOTIDE SEQUENCE [LARGE SCALE GENOMIC DNA]</scope>
    <source>
        <strain evidence="5">As9502</strain>
        <tissue evidence="5">Leaf</tissue>
    </source>
</reference>
<dbReference type="Proteomes" id="UP000694251">
    <property type="component" value="Chromosome 7"/>
</dbReference>
<evidence type="ECO:0000256" key="1">
    <source>
        <dbReference type="ARBA" id="ARBA00022786"/>
    </source>
</evidence>
<evidence type="ECO:0000256" key="3">
    <source>
        <dbReference type="SAM" id="MobiDB-lite"/>
    </source>
</evidence>
<dbReference type="Pfam" id="PF04781">
    <property type="entry name" value="DUF627"/>
    <property type="match status" value="1"/>
</dbReference>
<name>A0A8T2BN95_ARASU</name>
<feature type="compositionally biased region" description="Basic residues" evidence="3">
    <location>
        <begin position="639"/>
        <end position="649"/>
    </location>
</feature>
<dbReference type="EMBL" id="JAEFBJ010000007">
    <property type="protein sequence ID" value="KAG7588877.1"/>
    <property type="molecule type" value="Genomic_DNA"/>
</dbReference>
<keyword evidence="6" id="KW-1185">Reference proteome</keyword>
<feature type="compositionally biased region" description="Basic and acidic residues" evidence="3">
    <location>
        <begin position="658"/>
        <end position="669"/>
    </location>
</feature>
<keyword evidence="2" id="KW-0378">Hydrolase</keyword>
<dbReference type="PROSITE" id="PS00028">
    <property type="entry name" value="ZINC_FINGER_C2H2_1"/>
    <property type="match status" value="1"/>
</dbReference>
<accession>A0A8T2BN95</accession>
<evidence type="ECO:0000313" key="5">
    <source>
        <dbReference type="EMBL" id="KAG7588877.1"/>
    </source>
</evidence>
<dbReference type="GO" id="GO:0016579">
    <property type="term" value="P:protein deubiquitination"/>
    <property type="evidence" value="ECO:0007669"/>
    <property type="project" value="InterPro"/>
</dbReference>
<evidence type="ECO:0000313" key="6">
    <source>
        <dbReference type="Proteomes" id="UP000694251"/>
    </source>
</evidence>
<comment type="caution">
    <text evidence="5">The sequence shown here is derived from an EMBL/GenBank/DDBJ whole genome shotgun (WGS) entry which is preliminary data.</text>
</comment>
<dbReference type="InterPro" id="IPR006866">
    <property type="entry name" value="DUF627_N"/>
</dbReference>
<feature type="compositionally biased region" description="Basic and acidic residues" evidence="3">
    <location>
        <begin position="629"/>
        <end position="638"/>
    </location>
</feature>
<feature type="compositionally biased region" description="Basic and acidic residues" evidence="3">
    <location>
        <begin position="706"/>
        <end position="721"/>
    </location>
</feature>